<sequence>GGGGGGGGGTVPGPVFAASYGWARNPIVEGIRRNHSLIKVTLDPIVPSRQSTASGAVGVTGALSRSNSMNGSVLNHSHFNNNSGYGPDEGHADYPNTSHHNSHNPSNATHHNHGQFHGHNHHYHSSGGNYDPTQLEQMQIWQHHQLYKKVMANRKLLKERGRVGCDELKLLGLDDDIIREVCFYG</sequence>
<gene>
    <name evidence="2" type="ORF">BGW38_002902</name>
</gene>
<dbReference type="EMBL" id="JAABOA010002057">
    <property type="protein sequence ID" value="KAF9580452.1"/>
    <property type="molecule type" value="Genomic_DNA"/>
</dbReference>
<protein>
    <submittedName>
        <fullName evidence="2">Uncharacterized protein</fullName>
    </submittedName>
</protein>
<feature type="region of interest" description="Disordered" evidence="1">
    <location>
        <begin position="76"/>
        <end position="131"/>
    </location>
</feature>
<evidence type="ECO:0000256" key="1">
    <source>
        <dbReference type="SAM" id="MobiDB-lite"/>
    </source>
</evidence>
<keyword evidence="3" id="KW-1185">Reference proteome</keyword>
<evidence type="ECO:0000313" key="3">
    <source>
        <dbReference type="Proteomes" id="UP000780801"/>
    </source>
</evidence>
<feature type="non-terminal residue" evidence="2">
    <location>
        <position position="1"/>
    </location>
</feature>
<evidence type="ECO:0000313" key="2">
    <source>
        <dbReference type="EMBL" id="KAF9580452.1"/>
    </source>
</evidence>
<dbReference type="AlphaFoldDB" id="A0A9P6KD85"/>
<dbReference type="Proteomes" id="UP000780801">
    <property type="component" value="Unassembled WGS sequence"/>
</dbReference>
<feature type="compositionally biased region" description="Low complexity" evidence="1">
    <location>
        <begin position="95"/>
        <end position="109"/>
    </location>
</feature>
<reference evidence="2" key="1">
    <citation type="journal article" date="2020" name="Fungal Divers.">
        <title>Resolving the Mortierellaceae phylogeny through synthesis of multi-gene phylogenetics and phylogenomics.</title>
        <authorList>
            <person name="Vandepol N."/>
            <person name="Liber J."/>
            <person name="Desiro A."/>
            <person name="Na H."/>
            <person name="Kennedy M."/>
            <person name="Barry K."/>
            <person name="Grigoriev I.V."/>
            <person name="Miller A.N."/>
            <person name="O'Donnell K."/>
            <person name="Stajich J.E."/>
            <person name="Bonito G."/>
        </authorList>
    </citation>
    <scope>NUCLEOTIDE SEQUENCE</scope>
    <source>
        <strain evidence="2">KOD1015</strain>
    </source>
</reference>
<dbReference type="OrthoDB" id="2435688at2759"/>
<organism evidence="2 3">
    <name type="scientific">Lunasporangiospora selenospora</name>
    <dbReference type="NCBI Taxonomy" id="979761"/>
    <lineage>
        <taxon>Eukaryota</taxon>
        <taxon>Fungi</taxon>
        <taxon>Fungi incertae sedis</taxon>
        <taxon>Mucoromycota</taxon>
        <taxon>Mortierellomycotina</taxon>
        <taxon>Mortierellomycetes</taxon>
        <taxon>Mortierellales</taxon>
        <taxon>Mortierellaceae</taxon>
        <taxon>Lunasporangiospora</taxon>
    </lineage>
</organism>
<accession>A0A9P6KD85</accession>
<comment type="caution">
    <text evidence="2">The sequence shown here is derived from an EMBL/GenBank/DDBJ whole genome shotgun (WGS) entry which is preliminary data.</text>
</comment>
<proteinExistence type="predicted"/>
<feature type="compositionally biased region" description="Basic residues" evidence="1">
    <location>
        <begin position="110"/>
        <end position="124"/>
    </location>
</feature>
<name>A0A9P6KD85_9FUNG</name>